<organism evidence="2">
    <name type="scientific">Siphoviridae sp. ctoic9</name>
    <dbReference type="NCBI Taxonomy" id="2825671"/>
    <lineage>
        <taxon>Viruses</taxon>
        <taxon>Duplodnaviria</taxon>
        <taxon>Heunggongvirae</taxon>
        <taxon>Uroviricota</taxon>
        <taxon>Caudoviricetes</taxon>
    </lineage>
</organism>
<reference evidence="2" key="1">
    <citation type="journal article" date="2021" name="Proc. Natl. Acad. Sci. U.S.A.">
        <title>A Catalog of Tens of Thousands of Viruses from Human Metagenomes Reveals Hidden Associations with Chronic Diseases.</title>
        <authorList>
            <person name="Tisza M.J."/>
            <person name="Buck C.B."/>
        </authorList>
    </citation>
    <scope>NUCLEOTIDE SEQUENCE</scope>
    <source>
        <strain evidence="2">Ctoic9</strain>
    </source>
</reference>
<evidence type="ECO:0000313" key="2">
    <source>
        <dbReference type="EMBL" id="DAE15587.1"/>
    </source>
</evidence>
<dbReference type="EMBL" id="BK015608">
    <property type="protein sequence ID" value="DAE15587.1"/>
    <property type="molecule type" value="Genomic_DNA"/>
</dbReference>
<accession>A0A8S5Q9U9</accession>
<name>A0A8S5Q9U9_9CAUD</name>
<proteinExistence type="predicted"/>
<evidence type="ECO:0000256" key="1">
    <source>
        <dbReference type="SAM" id="MobiDB-lite"/>
    </source>
</evidence>
<protein>
    <submittedName>
        <fullName evidence="2">Uncharacterized protein</fullName>
    </submittedName>
</protein>
<feature type="region of interest" description="Disordered" evidence="1">
    <location>
        <begin position="1"/>
        <end position="29"/>
    </location>
</feature>
<sequence>MDDSPQSPMTAVLLQPITPLTSPLPHPSR</sequence>